<feature type="domain" description="DUF3048" evidence="3">
    <location>
        <begin position="64"/>
        <end position="203"/>
    </location>
</feature>
<dbReference type="InterPro" id="IPR023158">
    <property type="entry name" value="YerB-like_sf"/>
</dbReference>
<organism evidence="5 6">
    <name type="scientific">Tenuibacillus multivorans</name>
    <dbReference type="NCBI Taxonomy" id="237069"/>
    <lineage>
        <taxon>Bacteria</taxon>
        <taxon>Bacillati</taxon>
        <taxon>Bacillota</taxon>
        <taxon>Bacilli</taxon>
        <taxon>Bacillales</taxon>
        <taxon>Bacillaceae</taxon>
        <taxon>Tenuibacillus</taxon>
    </lineage>
</organism>
<evidence type="ECO:0000259" key="3">
    <source>
        <dbReference type="Pfam" id="PF11258"/>
    </source>
</evidence>
<feature type="signal peptide" evidence="2">
    <location>
        <begin position="1"/>
        <end position="23"/>
    </location>
</feature>
<dbReference type="STRING" id="237069.SAMN05216498_3031"/>
<dbReference type="SUPFAM" id="SSF159774">
    <property type="entry name" value="YerB-like"/>
    <property type="match status" value="1"/>
</dbReference>
<evidence type="ECO:0000259" key="4">
    <source>
        <dbReference type="Pfam" id="PF17479"/>
    </source>
</evidence>
<evidence type="ECO:0000256" key="2">
    <source>
        <dbReference type="SAM" id="SignalP"/>
    </source>
</evidence>
<evidence type="ECO:0008006" key="7">
    <source>
        <dbReference type="Google" id="ProtNLM"/>
    </source>
</evidence>
<dbReference type="AlphaFoldDB" id="A0A1H0E1J6"/>
<dbReference type="OrthoDB" id="9779102at2"/>
<dbReference type="Pfam" id="PF17479">
    <property type="entry name" value="DUF3048_C"/>
    <property type="match status" value="1"/>
</dbReference>
<feature type="compositionally biased region" description="Acidic residues" evidence="1">
    <location>
        <begin position="40"/>
        <end position="58"/>
    </location>
</feature>
<dbReference type="InterPro" id="IPR035328">
    <property type="entry name" value="DUF3048_C"/>
</dbReference>
<keyword evidence="6" id="KW-1185">Reference proteome</keyword>
<accession>A0A1H0E1J6</accession>
<keyword evidence="2" id="KW-0732">Signal</keyword>
<dbReference type="RefSeq" id="WP_093857422.1">
    <property type="nucleotide sequence ID" value="NZ_BJVZ01000005.1"/>
</dbReference>
<sequence length="358" mass="41078">MRKFITIMIAFLVLLLAACSEEGQEEPVEDQETEPVTNPEAEESEPEELEEPEEEPEPEFTYPLTGIGTDEKPTNRVLAVMINNHNRARPQTGLVKADMVYEFLAEGPISRFLALYHSDIPDVVGPVRSAREYYIETAKAHNALYVYHGAAAFLEVDLRAGWVDNLNGMYYDNDQFLFKRESFRRAPHNSYALLPNAYEVAARNNLDREMEHESWDFMTDEELENIEGEEAHQVNINYFDNLHVSYTYDPENEVYTRYSDGEKTADLNTEEPMQVSNILIYETEHRVIDDQLRRFIDLESGGNGYLVQKGKIKPIEWRNVDGLMKPFIDGEIAKLAPGKTWINVIPLSPGIEQAVTFE</sequence>
<dbReference type="InterPro" id="IPR021416">
    <property type="entry name" value="DUF3048_N"/>
</dbReference>
<dbReference type="PROSITE" id="PS51257">
    <property type="entry name" value="PROKAR_LIPOPROTEIN"/>
    <property type="match status" value="1"/>
</dbReference>
<gene>
    <name evidence="5" type="ORF">SAMN05216498_3031</name>
</gene>
<dbReference type="Pfam" id="PF11258">
    <property type="entry name" value="DUF3048"/>
    <property type="match status" value="1"/>
</dbReference>
<proteinExistence type="predicted"/>
<feature type="region of interest" description="Disordered" evidence="1">
    <location>
        <begin position="23"/>
        <end position="71"/>
    </location>
</feature>
<name>A0A1H0E1J6_9BACI</name>
<reference evidence="5 6" key="1">
    <citation type="submission" date="2016-10" db="EMBL/GenBank/DDBJ databases">
        <authorList>
            <person name="de Groot N.N."/>
        </authorList>
    </citation>
    <scope>NUCLEOTIDE SEQUENCE [LARGE SCALE GENOMIC DNA]</scope>
    <source>
        <strain evidence="5 6">CGMCC 1.3442</strain>
    </source>
</reference>
<feature type="chain" id="PRO_5038589684" description="DUF3048 domain-containing protein" evidence="2">
    <location>
        <begin position="24"/>
        <end position="358"/>
    </location>
</feature>
<feature type="domain" description="DUF3048" evidence="4">
    <location>
        <begin position="234"/>
        <end position="342"/>
    </location>
</feature>
<dbReference type="EMBL" id="FNIG01000008">
    <property type="protein sequence ID" value="SDN76387.1"/>
    <property type="molecule type" value="Genomic_DNA"/>
</dbReference>
<evidence type="ECO:0000256" key="1">
    <source>
        <dbReference type="SAM" id="MobiDB-lite"/>
    </source>
</evidence>
<feature type="compositionally biased region" description="Acidic residues" evidence="1">
    <location>
        <begin position="23"/>
        <end position="33"/>
    </location>
</feature>
<evidence type="ECO:0000313" key="6">
    <source>
        <dbReference type="Proteomes" id="UP000199334"/>
    </source>
</evidence>
<evidence type="ECO:0000313" key="5">
    <source>
        <dbReference type="EMBL" id="SDN76387.1"/>
    </source>
</evidence>
<dbReference type="Proteomes" id="UP000199334">
    <property type="component" value="Unassembled WGS sequence"/>
</dbReference>
<dbReference type="Gene3D" id="3.50.90.10">
    <property type="entry name" value="YerB-like"/>
    <property type="match status" value="1"/>
</dbReference>
<protein>
    <recommendedName>
        <fullName evidence="7">DUF3048 domain-containing protein</fullName>
    </recommendedName>
</protein>